<feature type="region of interest" description="Disordered" evidence="1">
    <location>
        <begin position="22"/>
        <end position="73"/>
    </location>
</feature>
<organism evidence="3 4">
    <name type="scientific">Nocardia acididurans</name>
    <dbReference type="NCBI Taxonomy" id="2802282"/>
    <lineage>
        <taxon>Bacteria</taxon>
        <taxon>Bacillati</taxon>
        <taxon>Actinomycetota</taxon>
        <taxon>Actinomycetes</taxon>
        <taxon>Mycobacteriales</taxon>
        <taxon>Nocardiaceae</taxon>
        <taxon>Nocardia</taxon>
    </lineage>
</organism>
<name>A0ABS1LXC5_9NOCA</name>
<keyword evidence="2" id="KW-0732">Signal</keyword>
<keyword evidence="4" id="KW-1185">Reference proteome</keyword>
<evidence type="ECO:0000313" key="4">
    <source>
        <dbReference type="Proteomes" id="UP000602198"/>
    </source>
</evidence>
<accession>A0ABS1LXC5</accession>
<proteinExistence type="predicted"/>
<sequence length="150" mass="14931">MRKPLIAAALLMLPLLAACSNDQESAPPGTTAAASVAATTTATAPGPTSPSATTSVQAGATTTSGTTVSGPPLTAAEISESLQDKGKLDAKTADCIAAVYIDEGISQPGLRKILDSDYNSAAISPTDLGLTTSDIPKVAKATTRVVSECI</sequence>
<reference evidence="3 4" key="1">
    <citation type="submission" date="2021-01" db="EMBL/GenBank/DDBJ databases">
        <title>WGS of actinomycetes isolated from Thailand.</title>
        <authorList>
            <person name="Thawai C."/>
        </authorList>
    </citation>
    <scope>NUCLEOTIDE SEQUENCE [LARGE SCALE GENOMIC DNA]</scope>
    <source>
        <strain evidence="3 4">LPG 2</strain>
    </source>
</reference>
<evidence type="ECO:0008006" key="5">
    <source>
        <dbReference type="Google" id="ProtNLM"/>
    </source>
</evidence>
<dbReference type="EMBL" id="JAERRJ010000001">
    <property type="protein sequence ID" value="MBL1072982.1"/>
    <property type="molecule type" value="Genomic_DNA"/>
</dbReference>
<dbReference type="RefSeq" id="WP_201942308.1">
    <property type="nucleotide sequence ID" value="NZ_JAERRJ010000001.1"/>
</dbReference>
<feature type="signal peptide" evidence="2">
    <location>
        <begin position="1"/>
        <end position="17"/>
    </location>
</feature>
<feature type="compositionally biased region" description="Low complexity" evidence="1">
    <location>
        <begin position="25"/>
        <end position="70"/>
    </location>
</feature>
<gene>
    <name evidence="3" type="ORF">JK358_01085</name>
</gene>
<evidence type="ECO:0000313" key="3">
    <source>
        <dbReference type="EMBL" id="MBL1072982.1"/>
    </source>
</evidence>
<comment type="caution">
    <text evidence="3">The sequence shown here is derived from an EMBL/GenBank/DDBJ whole genome shotgun (WGS) entry which is preliminary data.</text>
</comment>
<protein>
    <recommendedName>
        <fullName evidence="5">DUF732 domain-containing protein</fullName>
    </recommendedName>
</protein>
<dbReference type="Proteomes" id="UP000602198">
    <property type="component" value="Unassembled WGS sequence"/>
</dbReference>
<evidence type="ECO:0000256" key="1">
    <source>
        <dbReference type="SAM" id="MobiDB-lite"/>
    </source>
</evidence>
<feature type="chain" id="PRO_5047367660" description="DUF732 domain-containing protein" evidence="2">
    <location>
        <begin position="18"/>
        <end position="150"/>
    </location>
</feature>
<dbReference type="PROSITE" id="PS51257">
    <property type="entry name" value="PROKAR_LIPOPROTEIN"/>
    <property type="match status" value="1"/>
</dbReference>
<evidence type="ECO:0000256" key="2">
    <source>
        <dbReference type="SAM" id="SignalP"/>
    </source>
</evidence>